<dbReference type="AlphaFoldDB" id="A0A165MNB9"/>
<gene>
    <name evidence="2" type="ORF">NEOLEDRAFT_1184156</name>
</gene>
<dbReference type="STRING" id="1314782.A0A165MNB9"/>
<feature type="compositionally biased region" description="Basic and acidic residues" evidence="1">
    <location>
        <begin position="435"/>
        <end position="445"/>
    </location>
</feature>
<feature type="compositionally biased region" description="Low complexity" evidence="1">
    <location>
        <begin position="628"/>
        <end position="644"/>
    </location>
</feature>
<evidence type="ECO:0000313" key="3">
    <source>
        <dbReference type="Proteomes" id="UP000076761"/>
    </source>
</evidence>
<feature type="region of interest" description="Disordered" evidence="1">
    <location>
        <begin position="518"/>
        <end position="546"/>
    </location>
</feature>
<protein>
    <submittedName>
        <fullName evidence="2">Uncharacterized protein</fullName>
    </submittedName>
</protein>
<accession>A0A165MNB9</accession>
<dbReference type="Proteomes" id="UP000076761">
    <property type="component" value="Unassembled WGS sequence"/>
</dbReference>
<proteinExistence type="predicted"/>
<feature type="region of interest" description="Disordered" evidence="1">
    <location>
        <begin position="263"/>
        <end position="285"/>
    </location>
</feature>
<feature type="region of interest" description="Disordered" evidence="1">
    <location>
        <begin position="664"/>
        <end position="690"/>
    </location>
</feature>
<sequence length="761" mass="80590">MENVLRSGVSRGSEYSDRPHQRSLSLLDELRGPLPNLPEDHSDISFSYNGGSAISSMSGESTISGRDAISGHDTISGHDARSIVPDQDLLMRWDQDTGYFQNSGSRLVRSSVTGRSSVPGRRRAATTLAAPSLVHSQRSGPMDDSTLSLLATLGHETLLDHCTAYQDLHQDLLLAKESLSRVQHDLAFVRGQAETLQDMLTGTRSAQRVPAPQANAPVLHEKIGISFLPDPEFEKTLPTELDFDEEEKKNIFWTAQMFDDPNCHPQKKIKPNGKARGRQARRNGENQSMRFIVSRTGDVVDGFRLSAISDYAKQLLSSLGTAWELTPTWMANTGVVRQYIYRELKREFSELALCDRTNWKINRAMGQIYPAWIKNHSDDKQASHIKVAGLLTMHADTNEKEPGPSLPGDAVAGPSTAFPIEVPVAASGSAQKRKAPPEPSRDVANKKRRSRQDQLSEMILSRMAAASPASITSLSAPTSTEGAVDASYGTIGLDGSSSAGNSSTVSTDASMVSTSASTNASTSASMSTSTFSTSASTNASTSASTSTSTFASTSAADSSTVSTDASTVSTFASTDASTVSTFASTFASTSAANSSTASTDAFMVSTIASNGSMASTNVSTLASTSAGNSSTVSTDASANTSTSAGNMSIASTFASMNMSTSTAVPLDGTSTAGNDKTKSSKRPPGKPMEIPKMIKKGMQLFAKEHLTQHPETTPHGIKTLWAALSDDAKQGYESRVAEVLAASRPKPGARKAKTSDKENAA</sequence>
<dbReference type="OrthoDB" id="3235325at2759"/>
<evidence type="ECO:0000256" key="1">
    <source>
        <dbReference type="SAM" id="MobiDB-lite"/>
    </source>
</evidence>
<dbReference type="EMBL" id="KV425672">
    <property type="protein sequence ID" value="KZT18559.1"/>
    <property type="molecule type" value="Genomic_DNA"/>
</dbReference>
<feature type="compositionally biased region" description="Polar residues" evidence="1">
    <location>
        <begin position="664"/>
        <end position="674"/>
    </location>
</feature>
<feature type="region of interest" description="Disordered" evidence="1">
    <location>
        <begin position="738"/>
        <end position="761"/>
    </location>
</feature>
<feature type="region of interest" description="Disordered" evidence="1">
    <location>
        <begin position="56"/>
        <end position="80"/>
    </location>
</feature>
<feature type="region of interest" description="Disordered" evidence="1">
    <location>
        <begin position="622"/>
        <end position="644"/>
    </location>
</feature>
<dbReference type="InParanoid" id="A0A165MNB9"/>
<keyword evidence="3" id="KW-1185">Reference proteome</keyword>
<feature type="region of interest" description="Disordered" evidence="1">
    <location>
        <begin position="1"/>
        <end position="22"/>
    </location>
</feature>
<reference evidence="2 3" key="1">
    <citation type="journal article" date="2016" name="Mol. Biol. Evol.">
        <title>Comparative Genomics of Early-Diverging Mushroom-Forming Fungi Provides Insights into the Origins of Lignocellulose Decay Capabilities.</title>
        <authorList>
            <person name="Nagy L.G."/>
            <person name="Riley R."/>
            <person name="Tritt A."/>
            <person name="Adam C."/>
            <person name="Daum C."/>
            <person name="Floudas D."/>
            <person name="Sun H."/>
            <person name="Yadav J.S."/>
            <person name="Pangilinan J."/>
            <person name="Larsson K.H."/>
            <person name="Matsuura K."/>
            <person name="Barry K."/>
            <person name="Labutti K."/>
            <person name="Kuo R."/>
            <person name="Ohm R.A."/>
            <person name="Bhattacharya S.S."/>
            <person name="Shirouzu T."/>
            <person name="Yoshinaga Y."/>
            <person name="Martin F.M."/>
            <person name="Grigoriev I.V."/>
            <person name="Hibbett D.S."/>
        </authorList>
    </citation>
    <scope>NUCLEOTIDE SEQUENCE [LARGE SCALE GENOMIC DNA]</scope>
    <source>
        <strain evidence="2 3">HHB14362 ss-1</strain>
    </source>
</reference>
<feature type="region of interest" description="Disordered" evidence="1">
    <location>
        <begin position="426"/>
        <end position="454"/>
    </location>
</feature>
<evidence type="ECO:0000313" key="2">
    <source>
        <dbReference type="EMBL" id="KZT18559.1"/>
    </source>
</evidence>
<name>A0A165MNB9_9AGAM</name>
<organism evidence="2 3">
    <name type="scientific">Neolentinus lepideus HHB14362 ss-1</name>
    <dbReference type="NCBI Taxonomy" id="1314782"/>
    <lineage>
        <taxon>Eukaryota</taxon>
        <taxon>Fungi</taxon>
        <taxon>Dikarya</taxon>
        <taxon>Basidiomycota</taxon>
        <taxon>Agaricomycotina</taxon>
        <taxon>Agaricomycetes</taxon>
        <taxon>Gloeophyllales</taxon>
        <taxon>Gloeophyllaceae</taxon>
        <taxon>Neolentinus</taxon>
    </lineage>
</organism>
<feature type="compositionally biased region" description="Basic residues" evidence="1">
    <location>
        <begin position="265"/>
        <end position="281"/>
    </location>
</feature>